<evidence type="ECO:0000313" key="3">
    <source>
        <dbReference type="EMBL" id="KAF6745637.1"/>
    </source>
</evidence>
<dbReference type="EMBL" id="JACGCI010000104">
    <property type="protein sequence ID" value="KAF6745637.1"/>
    <property type="molecule type" value="Genomic_DNA"/>
</dbReference>
<sequence length="82" mass="8630">MQLKHALFVVATILSSAMVPAVNAGAGDVLTATRILQEVITESPFLVDRTETVTWTQSTSITETTTATPIPDTVETAPATIS</sequence>
<gene>
    <name evidence="4" type="ORF">DFP72DRAFT_1067076</name>
    <name evidence="3" type="ORF">DFP72DRAFT_1077418</name>
</gene>
<evidence type="ECO:0000256" key="1">
    <source>
        <dbReference type="SAM" id="MobiDB-lite"/>
    </source>
</evidence>
<evidence type="ECO:0000313" key="4">
    <source>
        <dbReference type="EMBL" id="KAF6756274.1"/>
    </source>
</evidence>
<evidence type="ECO:0000256" key="2">
    <source>
        <dbReference type="SAM" id="SignalP"/>
    </source>
</evidence>
<protein>
    <submittedName>
        <fullName evidence="3">Uncharacterized protein</fullName>
    </submittedName>
</protein>
<evidence type="ECO:0000313" key="5">
    <source>
        <dbReference type="Proteomes" id="UP000521943"/>
    </source>
</evidence>
<feature type="compositionally biased region" description="Low complexity" evidence="1">
    <location>
        <begin position="58"/>
        <end position="76"/>
    </location>
</feature>
<dbReference type="Proteomes" id="UP000521943">
    <property type="component" value="Unassembled WGS sequence"/>
</dbReference>
<feature type="signal peptide" evidence="2">
    <location>
        <begin position="1"/>
        <end position="24"/>
    </location>
</feature>
<feature type="region of interest" description="Disordered" evidence="1">
    <location>
        <begin position="58"/>
        <end position="82"/>
    </location>
</feature>
<accession>A0A8H6LYV7</accession>
<dbReference type="AlphaFoldDB" id="A0A8H6LYV7"/>
<keyword evidence="5" id="KW-1185">Reference proteome</keyword>
<dbReference type="OrthoDB" id="3025387at2759"/>
<reference evidence="3 5" key="1">
    <citation type="submission" date="2020-07" db="EMBL/GenBank/DDBJ databases">
        <title>Comparative genomics of pyrophilous fungi reveals a link between fire events and developmental genes.</title>
        <authorList>
            <consortium name="DOE Joint Genome Institute"/>
            <person name="Steindorff A.S."/>
            <person name="Carver A."/>
            <person name="Calhoun S."/>
            <person name="Stillman K."/>
            <person name="Liu H."/>
            <person name="Lipzen A."/>
            <person name="Pangilinan J."/>
            <person name="Labutti K."/>
            <person name="Bruns T.D."/>
            <person name="Grigoriev I.V."/>
        </authorList>
    </citation>
    <scope>NUCLEOTIDE SEQUENCE [LARGE SCALE GENOMIC DNA]</scope>
    <source>
        <strain evidence="3 5">CBS 144469</strain>
    </source>
</reference>
<proteinExistence type="predicted"/>
<comment type="caution">
    <text evidence="3">The sequence shown here is derived from an EMBL/GenBank/DDBJ whole genome shotgun (WGS) entry which is preliminary data.</text>
</comment>
<organism evidence="3 5">
    <name type="scientific">Ephemerocybe angulata</name>
    <dbReference type="NCBI Taxonomy" id="980116"/>
    <lineage>
        <taxon>Eukaryota</taxon>
        <taxon>Fungi</taxon>
        <taxon>Dikarya</taxon>
        <taxon>Basidiomycota</taxon>
        <taxon>Agaricomycotina</taxon>
        <taxon>Agaricomycetes</taxon>
        <taxon>Agaricomycetidae</taxon>
        <taxon>Agaricales</taxon>
        <taxon>Agaricineae</taxon>
        <taxon>Psathyrellaceae</taxon>
        <taxon>Ephemerocybe</taxon>
    </lineage>
</organism>
<dbReference type="EMBL" id="JACGCI010000027">
    <property type="protein sequence ID" value="KAF6756274.1"/>
    <property type="molecule type" value="Genomic_DNA"/>
</dbReference>
<keyword evidence="2" id="KW-0732">Signal</keyword>
<feature type="chain" id="PRO_5036266529" evidence="2">
    <location>
        <begin position="25"/>
        <end position="82"/>
    </location>
</feature>
<name>A0A8H6LYV7_9AGAR</name>